<name>A0ABS8V8R9_DATST</name>
<accession>A0ABS8V8R9</accession>
<evidence type="ECO:0000313" key="1">
    <source>
        <dbReference type="EMBL" id="MCD9642736.1"/>
    </source>
</evidence>
<protein>
    <submittedName>
        <fullName evidence="1">Uncharacterized protein</fullName>
    </submittedName>
</protein>
<feature type="non-terminal residue" evidence="1">
    <location>
        <position position="81"/>
    </location>
</feature>
<keyword evidence="2" id="KW-1185">Reference proteome</keyword>
<organism evidence="1 2">
    <name type="scientific">Datura stramonium</name>
    <name type="common">Jimsonweed</name>
    <name type="synonym">Common thornapple</name>
    <dbReference type="NCBI Taxonomy" id="4076"/>
    <lineage>
        <taxon>Eukaryota</taxon>
        <taxon>Viridiplantae</taxon>
        <taxon>Streptophyta</taxon>
        <taxon>Embryophyta</taxon>
        <taxon>Tracheophyta</taxon>
        <taxon>Spermatophyta</taxon>
        <taxon>Magnoliopsida</taxon>
        <taxon>eudicotyledons</taxon>
        <taxon>Gunneridae</taxon>
        <taxon>Pentapetalae</taxon>
        <taxon>asterids</taxon>
        <taxon>lamiids</taxon>
        <taxon>Solanales</taxon>
        <taxon>Solanaceae</taxon>
        <taxon>Solanoideae</taxon>
        <taxon>Datureae</taxon>
        <taxon>Datura</taxon>
    </lineage>
</organism>
<dbReference type="EMBL" id="JACEIK010003693">
    <property type="protein sequence ID" value="MCD9642736.1"/>
    <property type="molecule type" value="Genomic_DNA"/>
</dbReference>
<dbReference type="Proteomes" id="UP000823775">
    <property type="component" value="Unassembled WGS sequence"/>
</dbReference>
<sequence>MGTIEMLGIDLGMTAFGDSPVWSGEMPMERRPLLGSRVASAVCGSVSVTHHLVASRILIYSVFCFTSASQRRFADSFCDSP</sequence>
<gene>
    <name evidence="1" type="ORF">HAX54_029678</name>
</gene>
<evidence type="ECO:0000313" key="2">
    <source>
        <dbReference type="Proteomes" id="UP000823775"/>
    </source>
</evidence>
<comment type="caution">
    <text evidence="1">The sequence shown here is derived from an EMBL/GenBank/DDBJ whole genome shotgun (WGS) entry which is preliminary data.</text>
</comment>
<proteinExistence type="predicted"/>
<reference evidence="1 2" key="1">
    <citation type="journal article" date="2021" name="BMC Genomics">
        <title>Datura genome reveals duplications of psychoactive alkaloid biosynthetic genes and high mutation rate following tissue culture.</title>
        <authorList>
            <person name="Rajewski A."/>
            <person name="Carter-House D."/>
            <person name="Stajich J."/>
            <person name="Litt A."/>
        </authorList>
    </citation>
    <scope>NUCLEOTIDE SEQUENCE [LARGE SCALE GENOMIC DNA]</scope>
    <source>
        <strain evidence="1">AR-01</strain>
    </source>
</reference>